<accession>A0A2G6Q7S1</accession>
<dbReference type="RefSeq" id="WP_099685943.1">
    <property type="nucleotide sequence ID" value="NZ_NWUW01000025.1"/>
</dbReference>
<organism evidence="1 2">
    <name type="scientific">Bacillus fungorum</name>
    <dbReference type="NCBI Taxonomy" id="2039284"/>
    <lineage>
        <taxon>Bacteria</taxon>
        <taxon>Bacillati</taxon>
        <taxon>Bacillota</taxon>
        <taxon>Bacilli</taxon>
        <taxon>Bacillales</taxon>
        <taxon>Bacillaceae</taxon>
        <taxon>Bacillus</taxon>
    </lineage>
</organism>
<proteinExistence type="predicted"/>
<name>A0A2G6Q7S1_9BACI</name>
<evidence type="ECO:0000313" key="2">
    <source>
        <dbReference type="Proteomes" id="UP000228484"/>
    </source>
</evidence>
<keyword evidence="2" id="KW-1185">Reference proteome</keyword>
<evidence type="ECO:0000313" key="1">
    <source>
        <dbReference type="EMBL" id="PIE92811.1"/>
    </source>
</evidence>
<dbReference type="AlphaFoldDB" id="A0A2G6Q7S1"/>
<reference evidence="1 2" key="1">
    <citation type="submission" date="2017-09" db="EMBL/GenBank/DDBJ databases">
        <title>Biocontrol bacteria screening and application from spent mushroom substrate.</title>
        <authorList>
            <person name="Sun X."/>
        </authorList>
    </citation>
    <scope>NUCLEOTIDE SEQUENCE [LARGE SCALE GENOMIC DNA]</scope>
    <source>
        <strain evidence="1 2">100374</strain>
    </source>
</reference>
<comment type="caution">
    <text evidence="1">The sequence shown here is derived from an EMBL/GenBank/DDBJ whole genome shotgun (WGS) entry which is preliminary data.</text>
</comment>
<dbReference type="EMBL" id="NWUW01000025">
    <property type="protein sequence ID" value="PIE92811.1"/>
    <property type="molecule type" value="Genomic_DNA"/>
</dbReference>
<protein>
    <submittedName>
        <fullName evidence="1">Uncharacterized protein</fullName>
    </submittedName>
</protein>
<sequence>MYDLTIGLEYDRALDLSPRYRYDFVGIDYQNDYIYGFIFAFRTIKKGNGTGNVLIDLVHNSNINALQAHIHGDCHFHTFEYRMSMNNESIKITDHISLEKVKNTTNDEYYALIKEQKYRLLNNGLNNPKHKNLSLVKHLLFTEYNQHVANVDTLELAPIFKLQQEHIWNNSKYSDYMNVSQLAKFDNTLKHSTEWKQTEKIIQDKMEHLKKQKEDILTKLLEWNDLENSRLIES</sequence>
<gene>
    <name evidence="1" type="ORF">CO726_24220</name>
</gene>
<dbReference type="Proteomes" id="UP000228484">
    <property type="component" value="Unassembled WGS sequence"/>
</dbReference>